<dbReference type="GO" id="GO:0005524">
    <property type="term" value="F:ATP binding"/>
    <property type="evidence" value="ECO:0007669"/>
    <property type="project" value="InterPro"/>
</dbReference>
<evidence type="ECO:0000313" key="4">
    <source>
        <dbReference type="Proteomes" id="UP000314986"/>
    </source>
</evidence>
<reference evidence="3" key="5">
    <citation type="submission" date="2025-09" db="UniProtKB">
        <authorList>
            <consortium name="Ensembl"/>
        </authorList>
    </citation>
    <scope>IDENTIFICATION</scope>
</reference>
<reference evidence="3" key="4">
    <citation type="submission" date="2025-08" db="UniProtKB">
        <authorList>
            <consortium name="Ensembl"/>
        </authorList>
    </citation>
    <scope>IDENTIFICATION</scope>
</reference>
<dbReference type="OMA" id="FIDSSIM"/>
<evidence type="ECO:0000256" key="1">
    <source>
        <dbReference type="SAM" id="MobiDB-lite"/>
    </source>
</evidence>
<dbReference type="PROSITE" id="PS00108">
    <property type="entry name" value="PROTEIN_KINASE_ST"/>
    <property type="match status" value="1"/>
</dbReference>
<dbReference type="SMART" id="SM00220">
    <property type="entry name" value="S_TKc"/>
    <property type="match status" value="1"/>
</dbReference>
<dbReference type="InterPro" id="IPR000719">
    <property type="entry name" value="Prot_kinase_dom"/>
</dbReference>
<reference evidence="4" key="2">
    <citation type="journal article" date="2007" name="PLoS Biol.">
        <title>Survey sequencing and comparative analysis of the elephant shark (Callorhinchus milii) genome.</title>
        <authorList>
            <person name="Venkatesh B."/>
            <person name="Kirkness E.F."/>
            <person name="Loh Y.H."/>
            <person name="Halpern A.L."/>
            <person name="Lee A.P."/>
            <person name="Johnson J."/>
            <person name="Dandona N."/>
            <person name="Viswanathan L.D."/>
            <person name="Tay A."/>
            <person name="Venter J.C."/>
            <person name="Strausberg R.L."/>
            <person name="Brenner S."/>
        </authorList>
    </citation>
    <scope>NUCLEOTIDE SEQUENCE [LARGE SCALE GENOMIC DNA]</scope>
</reference>
<evidence type="ECO:0000313" key="3">
    <source>
        <dbReference type="Ensembl" id="ENSCMIP00000009319.1"/>
    </source>
</evidence>
<dbReference type="InParanoid" id="A0A4W3HIC0"/>
<dbReference type="AlphaFoldDB" id="A0A4W3HIC0"/>
<sequence length="637" mass="70588">FHASNDTRKFCASSDSALPCPANEPAWRGWESSAVPSRSFYIMYTHCGFAIVFLAKTHSGVRCALKRMYVNSEHDLKVCRREITIMKDLSGNRNIVNYLDSSVTSNASGVWEVLILMEYCRGGQVVNLMNQRLQSGFTETEVLQIFCNTCEAVARLHQCKTPIIHRDLKVENLLLHDSGNYILCDFGSATNRFICPQVEGISGVEEEIKKYTTLSYRAPEMVNLYSGKSITTKADIWALGCLLYKLCFFTLPFGESQVAICDGSFTIPDHSRYSNEMHCLIRYMLEPDPDKRPDIYQVSFFAFKLSGKACPVKNINNALIPAKMPVPIKASEVAAKKSQQRTRLTDPIPTTETSIAPRQRPKAGQANSSPGILTIQPALTPRKRPTTQLESQTAVTSASSGQVAPFHGQQAPAQAQPTPQAQQQLIQQQYLLQHQQQAYYQQQQMLQAAQLQAQMHQKAQQVQPPPQHTLKLLALTPPSSPKVQRAGHRRILSDVTFSSLFGVPASHSSQQLAAAAAEANLHKSKSASTSPVGSPKTSQQNIYNPPDLSSWNPFGDDNFSKLTAEELLDKQFDELRNGGYLPEYQGSVFFSLFINYKTTELKKVSNENLLPGYHPSTAPSQTDMFGASAFASGTGLY</sequence>
<feature type="region of interest" description="Disordered" evidence="1">
    <location>
        <begin position="524"/>
        <end position="547"/>
    </location>
</feature>
<organism evidence="3 4">
    <name type="scientific">Callorhinchus milii</name>
    <name type="common">Ghost shark</name>
    <dbReference type="NCBI Taxonomy" id="7868"/>
    <lineage>
        <taxon>Eukaryota</taxon>
        <taxon>Metazoa</taxon>
        <taxon>Chordata</taxon>
        <taxon>Craniata</taxon>
        <taxon>Vertebrata</taxon>
        <taxon>Chondrichthyes</taxon>
        <taxon>Holocephali</taxon>
        <taxon>Chimaeriformes</taxon>
        <taxon>Callorhinchidae</taxon>
        <taxon>Callorhinchus</taxon>
    </lineage>
</organism>
<dbReference type="SUPFAM" id="SSF56112">
    <property type="entry name" value="Protein kinase-like (PK-like)"/>
    <property type="match status" value="1"/>
</dbReference>
<feature type="compositionally biased region" description="Polar residues" evidence="1">
    <location>
        <begin position="526"/>
        <end position="547"/>
    </location>
</feature>
<dbReference type="GO" id="GO:0004672">
    <property type="term" value="F:protein kinase activity"/>
    <property type="evidence" value="ECO:0007669"/>
    <property type="project" value="InterPro"/>
</dbReference>
<dbReference type="PANTHER" id="PTHR47907:SF5">
    <property type="entry name" value="AP2 ASSOCIATED KINASE 1"/>
    <property type="match status" value="1"/>
</dbReference>
<dbReference type="InterPro" id="IPR011009">
    <property type="entry name" value="Kinase-like_dom_sf"/>
</dbReference>
<dbReference type="Ensembl" id="ENSCMIT00000009575.1">
    <property type="protein sequence ID" value="ENSCMIP00000009319.1"/>
    <property type="gene ID" value="ENSCMIG00000004940.1"/>
</dbReference>
<feature type="domain" description="Protein kinase" evidence="2">
    <location>
        <begin position="38"/>
        <end position="302"/>
    </location>
</feature>
<accession>A0A4W3HIC0</accession>
<name>A0A4W3HIC0_CALMI</name>
<proteinExistence type="predicted"/>
<evidence type="ECO:0000259" key="2">
    <source>
        <dbReference type="PROSITE" id="PS50011"/>
    </source>
</evidence>
<dbReference type="Pfam" id="PF00069">
    <property type="entry name" value="Pkinase"/>
    <property type="match status" value="1"/>
</dbReference>
<dbReference type="InterPro" id="IPR051744">
    <property type="entry name" value="AP2_assoc_SerThr_kinase"/>
</dbReference>
<feature type="region of interest" description="Disordered" evidence="1">
    <location>
        <begin position="333"/>
        <end position="420"/>
    </location>
</feature>
<dbReference type="CDD" id="cd14037">
    <property type="entry name" value="STKc_NAK_like"/>
    <property type="match status" value="1"/>
</dbReference>
<feature type="compositionally biased region" description="Low complexity" evidence="1">
    <location>
        <begin position="409"/>
        <end position="420"/>
    </location>
</feature>
<dbReference type="GeneTree" id="ENSGT00940000155968"/>
<reference evidence="4" key="1">
    <citation type="journal article" date="2006" name="Science">
        <title>Ancient noncoding elements conserved in the human genome.</title>
        <authorList>
            <person name="Venkatesh B."/>
            <person name="Kirkness E.F."/>
            <person name="Loh Y.H."/>
            <person name="Halpern A.L."/>
            <person name="Lee A.P."/>
            <person name="Johnson J."/>
            <person name="Dandona N."/>
            <person name="Viswanathan L.D."/>
            <person name="Tay A."/>
            <person name="Venter J.C."/>
            <person name="Strausberg R.L."/>
            <person name="Brenner S."/>
        </authorList>
    </citation>
    <scope>NUCLEOTIDE SEQUENCE [LARGE SCALE GENOMIC DNA]</scope>
</reference>
<dbReference type="STRING" id="7868.ENSCMIP00000009319"/>
<protein>
    <submittedName>
        <fullName evidence="3">AP2-associated protein kinase 1-like</fullName>
    </submittedName>
</protein>
<dbReference type="PANTHER" id="PTHR47907">
    <property type="entry name" value="PROTEIN KINASE DOMAIN-CONTAINING PROTEIN"/>
    <property type="match status" value="1"/>
</dbReference>
<feature type="compositionally biased region" description="Polar residues" evidence="1">
    <location>
        <begin position="386"/>
        <end position="402"/>
    </location>
</feature>
<dbReference type="PROSITE" id="PS50011">
    <property type="entry name" value="PROTEIN_KINASE_DOM"/>
    <property type="match status" value="1"/>
</dbReference>
<dbReference type="Proteomes" id="UP000314986">
    <property type="component" value="Unassembled WGS sequence"/>
</dbReference>
<reference evidence="4" key="3">
    <citation type="journal article" date="2014" name="Nature">
        <title>Elephant shark genome provides unique insights into gnathostome evolution.</title>
        <authorList>
            <consortium name="International Elephant Shark Genome Sequencing Consortium"/>
            <person name="Venkatesh B."/>
            <person name="Lee A.P."/>
            <person name="Ravi V."/>
            <person name="Maurya A.K."/>
            <person name="Lian M.M."/>
            <person name="Swann J.B."/>
            <person name="Ohta Y."/>
            <person name="Flajnik M.F."/>
            <person name="Sutoh Y."/>
            <person name="Kasahara M."/>
            <person name="Hoon S."/>
            <person name="Gangu V."/>
            <person name="Roy S.W."/>
            <person name="Irimia M."/>
            <person name="Korzh V."/>
            <person name="Kondrychyn I."/>
            <person name="Lim Z.W."/>
            <person name="Tay B.H."/>
            <person name="Tohari S."/>
            <person name="Kong K.W."/>
            <person name="Ho S."/>
            <person name="Lorente-Galdos B."/>
            <person name="Quilez J."/>
            <person name="Marques-Bonet T."/>
            <person name="Raney B.J."/>
            <person name="Ingham P.W."/>
            <person name="Tay A."/>
            <person name="Hillier L.W."/>
            <person name="Minx P."/>
            <person name="Boehm T."/>
            <person name="Wilson R.K."/>
            <person name="Brenner S."/>
            <person name="Warren W.C."/>
        </authorList>
    </citation>
    <scope>NUCLEOTIDE SEQUENCE [LARGE SCALE GENOMIC DNA]</scope>
</reference>
<keyword evidence="4" id="KW-1185">Reference proteome</keyword>
<dbReference type="InterPro" id="IPR008271">
    <property type="entry name" value="Ser/Thr_kinase_AS"/>
</dbReference>
<dbReference type="Gene3D" id="1.10.510.10">
    <property type="entry name" value="Transferase(Phosphotransferase) domain 1"/>
    <property type="match status" value="1"/>
</dbReference>